<dbReference type="PROSITE" id="PS50928">
    <property type="entry name" value="ABC_TM1"/>
    <property type="match status" value="1"/>
</dbReference>
<evidence type="ECO:0000256" key="2">
    <source>
        <dbReference type="ARBA" id="ARBA00022448"/>
    </source>
</evidence>
<evidence type="ECO:0000256" key="1">
    <source>
        <dbReference type="ARBA" id="ARBA00004651"/>
    </source>
</evidence>
<comment type="similarity">
    <text evidence="7">Belongs to the binding-protein-dependent transport system permease family.</text>
</comment>
<evidence type="ECO:0000313" key="10">
    <source>
        <dbReference type="Proteomes" id="UP000216451"/>
    </source>
</evidence>
<dbReference type="GO" id="GO:0005886">
    <property type="term" value="C:plasma membrane"/>
    <property type="evidence" value="ECO:0007669"/>
    <property type="project" value="UniProtKB-SubCell"/>
</dbReference>
<dbReference type="AlphaFoldDB" id="A0A261G7S1"/>
<protein>
    <submittedName>
        <fullName evidence="9">ABC transporter permease</fullName>
    </submittedName>
</protein>
<keyword evidence="3" id="KW-1003">Cell membrane</keyword>
<comment type="caution">
    <text evidence="9">The sequence shown here is derived from an EMBL/GenBank/DDBJ whole genome shotgun (WGS) entry which is preliminary data.</text>
</comment>
<dbReference type="Pfam" id="PF00528">
    <property type="entry name" value="BPD_transp_1"/>
    <property type="match status" value="1"/>
</dbReference>
<feature type="domain" description="ABC transmembrane type-1" evidence="8">
    <location>
        <begin position="85"/>
        <end position="299"/>
    </location>
</feature>
<evidence type="ECO:0000256" key="3">
    <source>
        <dbReference type="ARBA" id="ARBA00022475"/>
    </source>
</evidence>
<feature type="transmembrane region" description="Helical" evidence="7">
    <location>
        <begin position="278"/>
        <end position="302"/>
    </location>
</feature>
<keyword evidence="6 7" id="KW-0472">Membrane</keyword>
<keyword evidence="2 7" id="KW-0813">Transport</keyword>
<feature type="transmembrane region" description="Helical" evidence="7">
    <location>
        <begin position="90"/>
        <end position="110"/>
    </location>
</feature>
<keyword evidence="4 7" id="KW-0812">Transmembrane</keyword>
<name>A0A261G7S1_9BIFI</name>
<comment type="subcellular location">
    <subcellularLocation>
        <location evidence="1 7">Cell membrane</location>
        <topology evidence="1 7">Multi-pass membrane protein</topology>
    </subcellularLocation>
</comment>
<evidence type="ECO:0000313" key="9">
    <source>
        <dbReference type="EMBL" id="OZG67225.1"/>
    </source>
</evidence>
<feature type="transmembrane region" description="Helical" evidence="7">
    <location>
        <begin position="173"/>
        <end position="194"/>
    </location>
</feature>
<evidence type="ECO:0000256" key="7">
    <source>
        <dbReference type="RuleBase" id="RU363032"/>
    </source>
</evidence>
<proteinExistence type="inferred from homology"/>
<dbReference type="PANTHER" id="PTHR30193:SF37">
    <property type="entry name" value="INNER MEMBRANE ABC TRANSPORTER PERMEASE PROTEIN YCJO"/>
    <property type="match status" value="1"/>
</dbReference>
<evidence type="ECO:0000256" key="4">
    <source>
        <dbReference type="ARBA" id="ARBA00022692"/>
    </source>
</evidence>
<dbReference type="Proteomes" id="UP000216451">
    <property type="component" value="Unassembled WGS sequence"/>
</dbReference>
<evidence type="ECO:0000259" key="8">
    <source>
        <dbReference type="PROSITE" id="PS50928"/>
    </source>
</evidence>
<keyword evidence="5 7" id="KW-1133">Transmembrane helix</keyword>
<dbReference type="InterPro" id="IPR000515">
    <property type="entry name" value="MetI-like"/>
</dbReference>
<dbReference type="InterPro" id="IPR051393">
    <property type="entry name" value="ABC_transporter_permease"/>
</dbReference>
<evidence type="ECO:0000256" key="5">
    <source>
        <dbReference type="ARBA" id="ARBA00022989"/>
    </source>
</evidence>
<feature type="transmembrane region" description="Helical" evidence="7">
    <location>
        <begin position="29"/>
        <end position="54"/>
    </location>
</feature>
<feature type="transmembrane region" description="Helical" evidence="7">
    <location>
        <begin position="234"/>
        <end position="258"/>
    </location>
</feature>
<dbReference type="SUPFAM" id="SSF161098">
    <property type="entry name" value="MetI-like"/>
    <property type="match status" value="1"/>
</dbReference>
<dbReference type="Gene3D" id="1.10.3720.10">
    <property type="entry name" value="MetI-like"/>
    <property type="match status" value="1"/>
</dbReference>
<evidence type="ECO:0000256" key="6">
    <source>
        <dbReference type="ARBA" id="ARBA00023136"/>
    </source>
</evidence>
<organism evidence="9 10">
    <name type="scientific">Bifidobacterium aquikefiri</name>
    <dbReference type="NCBI Taxonomy" id="1653207"/>
    <lineage>
        <taxon>Bacteria</taxon>
        <taxon>Bacillati</taxon>
        <taxon>Actinomycetota</taxon>
        <taxon>Actinomycetes</taxon>
        <taxon>Bifidobacteriales</taxon>
        <taxon>Bifidobacteriaceae</taxon>
        <taxon>Bifidobacterium</taxon>
    </lineage>
</organism>
<reference evidence="9 10" key="1">
    <citation type="journal article" date="2017" name="BMC Genomics">
        <title>Comparative genomic and phylogenomic analyses of the Bifidobacteriaceae family.</title>
        <authorList>
            <person name="Lugli G.A."/>
            <person name="Milani C."/>
            <person name="Turroni F."/>
            <person name="Duranti S."/>
            <person name="Mancabelli L."/>
            <person name="Mangifesta M."/>
            <person name="Ferrario C."/>
            <person name="Modesto M."/>
            <person name="Mattarelli P."/>
            <person name="Jiri K."/>
            <person name="van Sinderen D."/>
            <person name="Ventura M."/>
        </authorList>
    </citation>
    <scope>NUCLEOTIDE SEQUENCE [LARGE SCALE GENOMIC DNA]</scope>
    <source>
        <strain evidence="9 10">LMG 28769</strain>
    </source>
</reference>
<dbReference type="GO" id="GO:0055085">
    <property type="term" value="P:transmembrane transport"/>
    <property type="evidence" value="ECO:0007669"/>
    <property type="project" value="InterPro"/>
</dbReference>
<keyword evidence="10" id="KW-1185">Reference proteome</keyword>
<gene>
    <name evidence="9" type="ORF">BAQU_1298</name>
</gene>
<dbReference type="CDD" id="cd06261">
    <property type="entry name" value="TM_PBP2"/>
    <property type="match status" value="1"/>
</dbReference>
<accession>A0A261G7S1</accession>
<dbReference type="InterPro" id="IPR035906">
    <property type="entry name" value="MetI-like_sf"/>
</dbReference>
<dbReference type="PANTHER" id="PTHR30193">
    <property type="entry name" value="ABC TRANSPORTER PERMEASE PROTEIN"/>
    <property type="match status" value="1"/>
</dbReference>
<sequence length="307" mass="34095">MIAASKKFNRKASKQNLELQIENRTGTLMLVPATLLLLLFVVVPVCLSFILAFTNARLVSSTSPQFVGLTNFAAMFADSAFWAALKNVTIFTVVVVPVQAGLGLLLAVLINKKVRSSVFFRTIYFLPVITSMVVVSLLWLFIYQNDGMLNIVLQKLTFGMFKGVDWLNNPKTALGAIIFMSIWQAVGNHMLIWLSGLQTIPNDLYEAANLDGCSTWQQFKHVTWPCLRSTRNMILVTITIAATSVFTQVNVMTSGGPLNSTTTVVYQAIQAGFKQQEIGYASAITLVYFVLILIITMVLRYLTRDKD</sequence>
<feature type="transmembrane region" description="Helical" evidence="7">
    <location>
        <begin position="122"/>
        <end position="142"/>
    </location>
</feature>
<dbReference type="EMBL" id="MWXA01000005">
    <property type="protein sequence ID" value="OZG67225.1"/>
    <property type="molecule type" value="Genomic_DNA"/>
</dbReference>